<dbReference type="Gene3D" id="1.10.10.10">
    <property type="entry name" value="Winged helix-like DNA-binding domain superfamily/Winged helix DNA-binding domain"/>
    <property type="match status" value="1"/>
</dbReference>
<evidence type="ECO:0000256" key="2">
    <source>
        <dbReference type="ARBA" id="ARBA00022614"/>
    </source>
</evidence>
<dbReference type="Pfam" id="PF23247">
    <property type="entry name" value="LRR_RPS2"/>
    <property type="match status" value="1"/>
</dbReference>
<accession>A0A834L507</accession>
<reference evidence="10" key="1">
    <citation type="submission" date="2019-11" db="EMBL/GenBank/DDBJ databases">
        <authorList>
            <person name="Liu Y."/>
            <person name="Hou J."/>
            <person name="Li T.-Q."/>
            <person name="Guan C.-H."/>
            <person name="Wu X."/>
            <person name="Wu H.-Z."/>
            <person name="Ling F."/>
            <person name="Zhang R."/>
            <person name="Shi X.-G."/>
            <person name="Ren J.-P."/>
            <person name="Chen E.-F."/>
            <person name="Sun J.-M."/>
        </authorList>
    </citation>
    <scope>NUCLEOTIDE SEQUENCE</scope>
    <source>
        <strain evidence="10">Adult_tree_wgs_1</strain>
        <tissue evidence="10">Leaves</tissue>
    </source>
</reference>
<dbReference type="Pfam" id="PF25019">
    <property type="entry name" value="LRR_R13L1-DRL21"/>
    <property type="match status" value="1"/>
</dbReference>
<gene>
    <name evidence="10" type="ORF">RHSIM_RhsimUnG0036100</name>
</gene>
<evidence type="ECO:0008006" key="12">
    <source>
        <dbReference type="Google" id="ProtNLM"/>
    </source>
</evidence>
<evidence type="ECO:0000313" key="10">
    <source>
        <dbReference type="EMBL" id="KAF7116192.1"/>
    </source>
</evidence>
<dbReference type="InterPro" id="IPR058922">
    <property type="entry name" value="WHD_DRP"/>
</dbReference>
<dbReference type="Gene3D" id="1.10.8.430">
    <property type="entry name" value="Helical domain of apoptotic protease-activating factors"/>
    <property type="match status" value="1"/>
</dbReference>
<evidence type="ECO:0000256" key="5">
    <source>
        <dbReference type="ARBA" id="ARBA00022821"/>
    </source>
</evidence>
<feature type="domain" description="Disease resistance protein winged helix" evidence="8">
    <location>
        <begin position="313"/>
        <end position="381"/>
    </location>
</feature>
<dbReference type="PANTHER" id="PTHR36766:SF51">
    <property type="entry name" value="DISEASE RESISTANCE RPP13-LIKE PROTEIN 1"/>
    <property type="match status" value="1"/>
</dbReference>
<evidence type="ECO:0000313" key="11">
    <source>
        <dbReference type="Proteomes" id="UP000626092"/>
    </source>
</evidence>
<keyword evidence="4" id="KW-0547">Nucleotide-binding</keyword>
<dbReference type="InterPro" id="IPR036388">
    <property type="entry name" value="WH-like_DNA-bd_sf"/>
</dbReference>
<dbReference type="OrthoDB" id="2973320at2759"/>
<dbReference type="Gene3D" id="3.80.10.10">
    <property type="entry name" value="Ribonuclease Inhibitor"/>
    <property type="match status" value="5"/>
</dbReference>
<dbReference type="Gene3D" id="3.40.50.300">
    <property type="entry name" value="P-loop containing nucleotide triphosphate hydrolases"/>
    <property type="match status" value="1"/>
</dbReference>
<feature type="domain" description="NB-ARC" evidence="6">
    <location>
        <begin position="56"/>
        <end position="228"/>
    </location>
</feature>
<evidence type="ECO:0000256" key="4">
    <source>
        <dbReference type="ARBA" id="ARBA00022741"/>
    </source>
</evidence>
<evidence type="ECO:0000259" key="7">
    <source>
        <dbReference type="Pfam" id="PF23247"/>
    </source>
</evidence>
<evidence type="ECO:0000259" key="6">
    <source>
        <dbReference type="Pfam" id="PF00931"/>
    </source>
</evidence>
<dbReference type="Pfam" id="PF00931">
    <property type="entry name" value="NB-ARC"/>
    <property type="match status" value="1"/>
</dbReference>
<dbReference type="InterPro" id="IPR056789">
    <property type="entry name" value="LRR_R13L1-DRL21"/>
</dbReference>
<dbReference type="FunFam" id="3.40.50.300:FF:001091">
    <property type="entry name" value="Probable disease resistance protein At1g61300"/>
    <property type="match status" value="1"/>
</dbReference>
<name>A0A834L507_RHOSS</name>
<keyword evidence="11" id="KW-1185">Reference proteome</keyword>
<organism evidence="10 11">
    <name type="scientific">Rhododendron simsii</name>
    <name type="common">Sims's rhododendron</name>
    <dbReference type="NCBI Taxonomy" id="118357"/>
    <lineage>
        <taxon>Eukaryota</taxon>
        <taxon>Viridiplantae</taxon>
        <taxon>Streptophyta</taxon>
        <taxon>Embryophyta</taxon>
        <taxon>Tracheophyta</taxon>
        <taxon>Spermatophyta</taxon>
        <taxon>Magnoliopsida</taxon>
        <taxon>eudicotyledons</taxon>
        <taxon>Gunneridae</taxon>
        <taxon>Pentapetalae</taxon>
        <taxon>asterids</taxon>
        <taxon>Ericales</taxon>
        <taxon>Ericaceae</taxon>
        <taxon>Ericoideae</taxon>
        <taxon>Rhodoreae</taxon>
        <taxon>Rhododendron</taxon>
    </lineage>
</organism>
<dbReference type="EMBL" id="WJXA01000090">
    <property type="protein sequence ID" value="KAF7116192.1"/>
    <property type="molecule type" value="Genomic_DNA"/>
</dbReference>
<dbReference type="SUPFAM" id="SSF52058">
    <property type="entry name" value="L domain-like"/>
    <property type="match status" value="2"/>
</dbReference>
<dbReference type="InterPro" id="IPR002182">
    <property type="entry name" value="NB-ARC"/>
</dbReference>
<sequence length="1340" mass="150574">MRSKMDEITTRLKDLFDRRMGLGLQNVNAGHHTKPPQRPPTSSLIHEPCLHGRDEDKKAIIDLLLSDQSNKGKVGVVAIVGMGGVGKTTLAQMVYNDNESVNKHFEMKAWVYVSENFDIMEVTKAILESISDTCNFKALDKVQVQLKKALAGKKFLIVLDDVWNKNRSDWFSLKSPFNLGASGSKVMVTTRSRDVALMMVGTDKVHSLKELSEDDCWSVFAQHAFENRSIDGSPNLVSIGRKIVKKCGGLPLAARTLGGLLQCKLTNDEWEDVLNSKMWELSDEESDILPALILSYYHLPSHLKNCFGYCSVLPKGYEFEEKELVFLWMAEGLIPKPVGQKQMEDLGCEYFRELLSRSFFQPSSSGEVPLFIMHGLMHELAQFVAKRICFRMDEELENNEEAINITKVRHLSYTRCHRDGIKKFEAFQKVKNLRSFLPFGLRDVGTNESISYLTSYVPHHMLPKLRRLRVLSLRGYLTCELSSSIGDLKHVRFLDLSCALIATLPESIGTLYNLQTLILTDCKNLSKLPANTSNLINLRHLDVTGADSLREMPPKIGKLTSIQTLSNFIVSQDEGTTINELGNLVHLRGTLCISGLENVADALDAKRANLNNKQGLDVLLMKWSNISNNSRNGRVESQVLDMLRPHKKLKELTISGYHGLTFPTWVGNPLFSNMVSLKFQNCEKCISLPPLGHLPLLKKLYIQGMKAVDNVGLEFYGLGCSNPFPALQILTLEDMPEWKEWSLFGVEKVAQAFVLLSELSIKRCPKLLGKLPSNLPCLRKLEIEECPLLVVAWVPRPTELYEVRTTLHFDSLTSLSLKDVSFPNSFGNPEVGDDESAVDARYNNLSLLTSLRVENIQGLTSLPGWLFQGLTGLEQLYIYGCEDLTLLWKNESIIHHRLPSLRLLVIEGCSQLISLFEEEDEEGKDGEEEEELSGGLHSLRSLKELIIRTCPRLISFPKTGLPSMLTTLDIYDCDALQSLPELNSLEFLGVSECPSLTYLSCSGTGLPPSLEFLYIERCENLESVLAEEGMKINCPSLQYVIVWDCDSLKSLPYVMQNTYNGGCPRNLCTLHISNCENVESIPEGWFTATNLTELNIKGCKKLKDLPHYASSSNNNHHQHHHQQLTSLQKLQIDSCAAAAATGLVSSILKEESSSYFTNLTSLYLFKVDTGGNNNSPLEWGLHRLSSLRLLYLHDHGWASFPPKEEEDGMTLWLPPSLISLRIVLFQNLEKLSCKDFRSLPSLEQIAICGCPKLTTITELGQLPSLWELEIWDCPNLASFSAEEKGLRQLLPPSLLKLEIKGDCPLLKRRCEKGKGKYWVLISDIPQVQIDDRFVFDPTSP</sequence>
<feature type="domain" description="Disease resistance protein At4g27190-like leucine-rich repeats" evidence="7">
    <location>
        <begin position="937"/>
        <end position="1051"/>
    </location>
</feature>
<evidence type="ECO:0000259" key="9">
    <source>
        <dbReference type="Pfam" id="PF25019"/>
    </source>
</evidence>
<dbReference type="Pfam" id="PF23559">
    <property type="entry name" value="WHD_DRP"/>
    <property type="match status" value="1"/>
</dbReference>
<keyword evidence="2" id="KW-0433">Leucine-rich repeat</keyword>
<keyword evidence="5" id="KW-0611">Plant defense</keyword>
<dbReference type="InterPro" id="IPR042197">
    <property type="entry name" value="Apaf_helical"/>
</dbReference>
<dbReference type="InterPro" id="IPR027417">
    <property type="entry name" value="P-loop_NTPase"/>
</dbReference>
<dbReference type="InterPro" id="IPR032675">
    <property type="entry name" value="LRR_dom_sf"/>
</dbReference>
<dbReference type="Proteomes" id="UP000626092">
    <property type="component" value="Unassembled WGS sequence"/>
</dbReference>
<evidence type="ECO:0000256" key="3">
    <source>
        <dbReference type="ARBA" id="ARBA00022737"/>
    </source>
</evidence>
<proteinExistence type="inferred from homology"/>
<dbReference type="GO" id="GO:0006952">
    <property type="term" value="P:defense response"/>
    <property type="evidence" value="ECO:0007669"/>
    <property type="project" value="UniProtKB-KW"/>
</dbReference>
<feature type="domain" description="R13L1/DRL21-like LRR repeat region" evidence="9">
    <location>
        <begin position="578"/>
        <end position="705"/>
    </location>
</feature>
<keyword evidence="3" id="KW-0677">Repeat</keyword>
<dbReference type="PANTHER" id="PTHR36766">
    <property type="entry name" value="PLANT BROAD-SPECTRUM MILDEW RESISTANCE PROTEIN RPW8"/>
    <property type="match status" value="1"/>
</dbReference>
<dbReference type="SUPFAM" id="SSF52540">
    <property type="entry name" value="P-loop containing nucleoside triphosphate hydrolases"/>
    <property type="match status" value="1"/>
</dbReference>
<dbReference type="PRINTS" id="PR00364">
    <property type="entry name" value="DISEASERSIST"/>
</dbReference>
<protein>
    <recommendedName>
        <fullName evidence="12">Disease resistance RPP13-like protein 1</fullName>
    </recommendedName>
</protein>
<evidence type="ECO:0000256" key="1">
    <source>
        <dbReference type="ARBA" id="ARBA00008894"/>
    </source>
</evidence>
<comment type="similarity">
    <text evidence="1">Belongs to the disease resistance NB-LRR family.</text>
</comment>
<dbReference type="GO" id="GO:0043531">
    <property type="term" value="F:ADP binding"/>
    <property type="evidence" value="ECO:0007669"/>
    <property type="project" value="InterPro"/>
</dbReference>
<comment type="caution">
    <text evidence="10">The sequence shown here is derived from an EMBL/GenBank/DDBJ whole genome shotgun (WGS) entry which is preliminary data.</text>
</comment>
<evidence type="ECO:0000259" key="8">
    <source>
        <dbReference type="Pfam" id="PF23559"/>
    </source>
</evidence>
<dbReference type="InterPro" id="IPR057135">
    <property type="entry name" value="At4g27190-like_LRR"/>
</dbReference>